<dbReference type="FunFam" id="1.10.1070.11:FF:000022">
    <property type="entry name" value="Phosphatidylinositol 4-kinase stt4"/>
    <property type="match status" value="1"/>
</dbReference>
<dbReference type="SMART" id="SM00145">
    <property type="entry name" value="PI3Ka"/>
    <property type="match status" value="1"/>
</dbReference>
<feature type="domain" description="PIK helical" evidence="9">
    <location>
        <begin position="1366"/>
        <end position="1552"/>
    </location>
</feature>
<dbReference type="EC" id="2.7.1.67" evidence="3"/>
<evidence type="ECO:0000256" key="2">
    <source>
        <dbReference type="ARBA" id="ARBA00006209"/>
    </source>
</evidence>
<feature type="domain" description="PI3K/PI4K catalytic" evidence="8">
    <location>
        <begin position="1658"/>
        <end position="1925"/>
    </location>
</feature>
<dbReference type="Gene3D" id="1.10.1070.11">
    <property type="entry name" value="Phosphatidylinositol 3-/4-kinase, catalytic domain"/>
    <property type="match status" value="1"/>
</dbReference>
<dbReference type="InterPro" id="IPR036940">
    <property type="entry name" value="PI3/4_kinase_cat_sf"/>
</dbReference>
<proteinExistence type="inferred from homology"/>
<dbReference type="PROSITE" id="PS51545">
    <property type="entry name" value="PIK_HELICAL"/>
    <property type="match status" value="1"/>
</dbReference>
<dbReference type="PANTHER" id="PTHR10048:SF15">
    <property type="entry name" value="PHOSPHATIDYLINOSITOL 4-KINASE ALPHA"/>
    <property type="match status" value="1"/>
</dbReference>
<dbReference type="Pfam" id="PF00613">
    <property type="entry name" value="PI3Ka"/>
    <property type="match status" value="1"/>
</dbReference>
<keyword evidence="5" id="KW-0547">Nucleotide-binding</keyword>
<organism evidence="10">
    <name type="scientific">Bionectria ochroleuca</name>
    <name type="common">Gliocladium roseum</name>
    <dbReference type="NCBI Taxonomy" id="29856"/>
    <lineage>
        <taxon>Eukaryota</taxon>
        <taxon>Fungi</taxon>
        <taxon>Dikarya</taxon>
        <taxon>Ascomycota</taxon>
        <taxon>Pezizomycotina</taxon>
        <taxon>Sordariomycetes</taxon>
        <taxon>Hypocreomycetidae</taxon>
        <taxon>Hypocreales</taxon>
        <taxon>Bionectriaceae</taxon>
        <taxon>Clonostachys</taxon>
    </lineage>
</organism>
<dbReference type="PROSITE" id="PS00915">
    <property type="entry name" value="PI3_4_KINASE_1"/>
    <property type="match status" value="1"/>
</dbReference>
<gene>
    <name evidence="10" type="ORF">BN869_000001659_1</name>
</gene>
<keyword evidence="6" id="KW-0418">Kinase</keyword>
<reference evidence="10" key="1">
    <citation type="submission" date="2015-01" db="EMBL/GenBank/DDBJ databases">
        <authorList>
            <person name="Durling Mikael"/>
        </authorList>
    </citation>
    <scope>NUCLEOTIDE SEQUENCE</scope>
</reference>
<evidence type="ECO:0000256" key="3">
    <source>
        <dbReference type="ARBA" id="ARBA00012169"/>
    </source>
</evidence>
<evidence type="ECO:0000256" key="6">
    <source>
        <dbReference type="ARBA" id="ARBA00022777"/>
    </source>
</evidence>
<evidence type="ECO:0000313" key="10">
    <source>
        <dbReference type="EMBL" id="CEO45604.1"/>
    </source>
</evidence>
<dbReference type="GO" id="GO:0005886">
    <property type="term" value="C:plasma membrane"/>
    <property type="evidence" value="ECO:0007669"/>
    <property type="project" value="TreeGrafter"/>
</dbReference>
<dbReference type="Pfam" id="PF00454">
    <property type="entry name" value="PI3_PI4_kinase"/>
    <property type="match status" value="1"/>
</dbReference>
<evidence type="ECO:0000256" key="5">
    <source>
        <dbReference type="ARBA" id="ARBA00022741"/>
    </source>
</evidence>
<dbReference type="Gene3D" id="3.30.1010.10">
    <property type="entry name" value="Phosphatidylinositol 3-kinase Catalytic Subunit, Chain A, domain 4"/>
    <property type="match status" value="1"/>
</dbReference>
<dbReference type="InterPro" id="IPR015433">
    <property type="entry name" value="PI3/4_kinase"/>
</dbReference>
<dbReference type="InterPro" id="IPR016024">
    <property type="entry name" value="ARM-type_fold"/>
</dbReference>
<evidence type="ECO:0000259" key="8">
    <source>
        <dbReference type="PROSITE" id="PS50290"/>
    </source>
</evidence>
<keyword evidence="7" id="KW-0067">ATP-binding</keyword>
<dbReference type="InterPro" id="IPR001263">
    <property type="entry name" value="PI3K_accessory_dom"/>
</dbReference>
<dbReference type="InterPro" id="IPR018936">
    <property type="entry name" value="PI3/4_kinase_CS"/>
</dbReference>
<dbReference type="SUPFAM" id="SSF48371">
    <property type="entry name" value="ARM repeat"/>
    <property type="match status" value="1"/>
</dbReference>
<protein>
    <recommendedName>
        <fullName evidence="3">1-phosphatidylinositol 4-kinase</fullName>
        <ecNumber evidence="3">2.7.1.67</ecNumber>
    </recommendedName>
</protein>
<dbReference type="Gene3D" id="1.25.40.70">
    <property type="entry name" value="Phosphatidylinositol 3-kinase, accessory domain (PIK)"/>
    <property type="match status" value="1"/>
</dbReference>
<accession>A0A0B7JLE5</accession>
<dbReference type="InterPro" id="IPR045495">
    <property type="entry name" value="PI4K_N"/>
</dbReference>
<dbReference type="GO" id="GO:0005524">
    <property type="term" value="F:ATP binding"/>
    <property type="evidence" value="ECO:0007669"/>
    <property type="project" value="UniProtKB-KW"/>
</dbReference>
<comment type="catalytic activity">
    <reaction evidence="1">
        <text>a 1,2-diacyl-sn-glycero-3-phospho-(1D-myo-inositol) + ATP = a 1,2-diacyl-sn-glycero-3-phospho-(1D-myo-inositol 4-phosphate) + ADP + H(+)</text>
        <dbReference type="Rhea" id="RHEA:19877"/>
        <dbReference type="ChEBI" id="CHEBI:15378"/>
        <dbReference type="ChEBI" id="CHEBI:30616"/>
        <dbReference type="ChEBI" id="CHEBI:57880"/>
        <dbReference type="ChEBI" id="CHEBI:58178"/>
        <dbReference type="ChEBI" id="CHEBI:456216"/>
        <dbReference type="EC" id="2.7.1.67"/>
    </reaction>
</comment>
<dbReference type="SMART" id="SM00146">
    <property type="entry name" value="PI3Kc"/>
    <property type="match status" value="1"/>
</dbReference>
<dbReference type="GO" id="GO:0005737">
    <property type="term" value="C:cytoplasm"/>
    <property type="evidence" value="ECO:0007669"/>
    <property type="project" value="TreeGrafter"/>
</dbReference>
<dbReference type="FunFam" id="3.30.1010.10:FF:000014">
    <property type="entry name" value="Phosphatidylinositol 4-kinase STT4"/>
    <property type="match status" value="1"/>
</dbReference>
<dbReference type="PROSITE" id="PS00916">
    <property type="entry name" value="PI3_4_KINASE_2"/>
    <property type="match status" value="1"/>
</dbReference>
<dbReference type="CDD" id="cd05167">
    <property type="entry name" value="PI4Kc_III_alpha"/>
    <property type="match status" value="1"/>
</dbReference>
<dbReference type="GO" id="GO:0048015">
    <property type="term" value="P:phosphatidylinositol-mediated signaling"/>
    <property type="evidence" value="ECO:0007669"/>
    <property type="project" value="TreeGrafter"/>
</dbReference>
<keyword evidence="4" id="KW-0808">Transferase</keyword>
<dbReference type="PROSITE" id="PS50290">
    <property type="entry name" value="PI3_4_KINASE_3"/>
    <property type="match status" value="1"/>
</dbReference>
<sequence>MSYDIRARALQKIASLSATAPSPLDRSDLDRLCRACHTGAKSREYTNGAGSTTSVGKIPMTIREFEVLLALCKTSPNIQSAQSAQRLSYQLKPYMQEAPFQTFVPSPFFRKVDPSPTEVLTFHVTGALLALGLNYTDLQDGVSDCISGFLQTCSKVTDGVLAPRLGGGDNFHLSDAIRTATVVLALLGFMDAVSAQADFWRPAGRLHLAEKIRTLISEPFLVAVETALSTIRNSESQDREVKEWRRLIRHYAYLDRPLGAMLLQRTFMWLVVSSTSLMIADGPALRDNHILDLLMADSENLALGSFKHREEDFSSIEVYAALATEQINSVEADSDFVVRIGTSSQQTLAYGVKSAALIAYLNCSLLNEDAADVETLLTWLQETLEDPFQMADDTLAPVVLKSLALVCQISPSSASAVSRILPRFLVQSAPHGTAVGIASKSLAFVLKLLSKDAVISTLYTLGNVLSPESETSLINGQANGNTSNEAGLNVMYANRRSVASSISLRADGEEPGVVYENVVQAICGIATACQDEKITALAQSMLLQKLEKVSAVVDAQIIAGAGSLALSGGQLEFRSLLKMYARMSHVGVTNKDDSILGAVMKARTHISANLDRGSALFDIYLEHILETIISLGDVPSSTHTKEADLQLAALEIAELLRPLAVLMSTNDFAAEPIESDEFTQLLRDAWFNIVVHGFTTATERGKKYINELRVIAVQSPPLVAEKRSEQVESDIELNTVLRRGNSNEREALQKKLLSELIPTKAGDIKSLSYRKVIFLQAAYLVESLRADGGDCTKVLSYFLEPSMRKAEVSSTMEGIAAAVVDKYLRRTLAGTDPAFSAQYAAKQLASIFCICCHRIERIQQAAFACADRIIRDVPSALCSRTSLFALLELLSLMWTGCLEAETDIYTPRATFSSELGNVTVELSDDYDFRRWTLDILNRKAKTWVNTAISLAPLDVKGLLQTYLSEFNDDGAYGHISLGRSFALELGSVIPSTDQRLQSLERVGDCDINTASDLIAQYTTRQEYRYGEILPDRASDLVNYMHLTSRKTSEVQSPLNESANASTALAHVEARILSKKSTSLNEVRDILRRAAALLCRSQVEESAIARYLVSIPFALFTKQSIKLGVSLWLGVINENPRLESKLVNEIAQQWEFSITRKLGLFHPSLTHPDPFFLKEEFAPSDLEALAKGKQLVHDLLSPHTRLLQFFGSHFNATRLSSVDTRRVFLRMLDLTLDAMKNASPHPMARELRFLIILYALRMLRASTMIGATAQWRLKEKILSAGLSWFRHSPKWSFGSNRLQLKTEIRLITDVLAALKAISFIGGQTVGNLKSLQPKEQLLQLLLENEQSRLAVWINPLNVPGGHSHVHSAAKTATEATLCSLVRTAWWLDPAIAIELATRFPFPRLHRDIRFLLLTMPERAISEPEALPIVYDGHLPGDCSSQLKYLLFWEPVNPVTAVTMFLPAYKDHPLVIQYAMRALESHSTDVTFFYVPQIVQTLRYDALGYVERYIIETAQFSQLFAHQIIWNMKANSYKDDDAQIPDEIKPTLDRVMSKMVGSFAAEDRDFYEREFSFFDEVTNISGKLKPIRDRPKDEKKQKIEEELRRIKVEVGVYLPSNPDGVVIGIDRKSGKPLQSHAKCPFMATFRIKKNKPGLLEGEVMMEEAKVSEKEGHESNGTLDNTIEVWQSAIFKVGDDCRQDVLALQMIAAFRGIFHNVGLDVYVFPYRVTATAPGCGVIDVLPHSISRDMLGREAVNKLYDYFISKYGNEDSLRFQEARSNFVKSMAAYSIISFLLQFKDRHNGNIMIDDAGHLLHIDFGFCFDIAPGGIKFERAPFKLTQEMLAVMGGSTDHQSFKWFEELCVKAFLASRQYCEKLCQMVQLMMDSGLPCFKPETVKNFRSRFVLEKTEREAADYVKDLIKRSYSSYSTGVYDQFQLITNGIPY</sequence>
<dbReference type="Pfam" id="PF19274">
    <property type="entry name" value="PI4K_N"/>
    <property type="match status" value="1"/>
</dbReference>
<evidence type="ECO:0000256" key="7">
    <source>
        <dbReference type="ARBA" id="ARBA00022840"/>
    </source>
</evidence>
<comment type="similarity">
    <text evidence="2">Belongs to the PI3/PI4-kinase family. Type III PI4K subfamily.</text>
</comment>
<dbReference type="SUPFAM" id="SSF56112">
    <property type="entry name" value="Protein kinase-like (PK-like)"/>
    <property type="match status" value="1"/>
</dbReference>
<dbReference type="EMBL" id="CDPU01000003">
    <property type="protein sequence ID" value="CEO45604.1"/>
    <property type="molecule type" value="Genomic_DNA"/>
</dbReference>
<dbReference type="GO" id="GO:0004430">
    <property type="term" value="F:1-phosphatidylinositol 4-kinase activity"/>
    <property type="evidence" value="ECO:0007669"/>
    <property type="project" value="UniProtKB-EC"/>
</dbReference>
<evidence type="ECO:0000259" key="9">
    <source>
        <dbReference type="PROSITE" id="PS51545"/>
    </source>
</evidence>
<evidence type="ECO:0000256" key="1">
    <source>
        <dbReference type="ARBA" id="ARBA00001686"/>
    </source>
</evidence>
<dbReference type="InterPro" id="IPR000403">
    <property type="entry name" value="PI3/4_kinase_cat_dom"/>
</dbReference>
<dbReference type="InterPro" id="IPR011009">
    <property type="entry name" value="Kinase-like_dom_sf"/>
</dbReference>
<dbReference type="GO" id="GO:0046854">
    <property type="term" value="P:phosphatidylinositol phosphate biosynthetic process"/>
    <property type="evidence" value="ECO:0007669"/>
    <property type="project" value="InterPro"/>
</dbReference>
<dbReference type="InterPro" id="IPR042236">
    <property type="entry name" value="PI3K_accessory_sf"/>
</dbReference>
<evidence type="ECO:0000256" key="4">
    <source>
        <dbReference type="ARBA" id="ARBA00022679"/>
    </source>
</evidence>
<dbReference type="FunFam" id="1.25.40.70:FF:000011">
    <property type="entry name" value="Phosphatidylinositol 4-kinase alpha"/>
    <property type="match status" value="1"/>
</dbReference>
<dbReference type="PANTHER" id="PTHR10048">
    <property type="entry name" value="PHOSPHATIDYLINOSITOL KINASE"/>
    <property type="match status" value="1"/>
</dbReference>
<name>A0A0B7JLE5_BIOOC</name>